<dbReference type="SUPFAM" id="SSF53137">
    <property type="entry name" value="Translational machinery components"/>
    <property type="match status" value="1"/>
</dbReference>
<dbReference type="GO" id="GO:1990904">
    <property type="term" value="C:ribonucleoprotein complex"/>
    <property type="evidence" value="ECO:0007669"/>
    <property type="project" value="UniProtKB-KW"/>
</dbReference>
<dbReference type="RefSeq" id="YP_010007631.1">
    <property type="nucleotide sequence ID" value="NC_053319.1"/>
</dbReference>
<keyword evidence="3" id="KW-0687">Ribonucleoprotein</keyword>
<dbReference type="HAMAP" id="MF_01310">
    <property type="entry name" value="Ribosomal_uS11"/>
    <property type="match status" value="1"/>
</dbReference>
<geneLocation type="mitochondrion" evidence="4"/>
<evidence type="ECO:0000313" key="4">
    <source>
        <dbReference type="EMBL" id="QNR39817.1"/>
    </source>
</evidence>
<dbReference type="InterPro" id="IPR036967">
    <property type="entry name" value="Ribosomal_uS11_sf"/>
</dbReference>
<comment type="similarity">
    <text evidence="1">Belongs to the universal ribosomal protein uS11 family.</text>
</comment>
<reference evidence="4" key="1">
    <citation type="journal article" date="2020" name="BMC Evol. Biol.">
        <title>Potential causes and consequences of rapid mitochondrial genome evolution in thermoacidophilic Galdieria (Rhodophyta).</title>
        <authorList>
            <person name="Cho C.H."/>
            <person name="Park S.I."/>
            <person name="Ciniglia C."/>
            <person name="Yang E.C."/>
            <person name="Graf L."/>
            <person name="Bhattacharya D."/>
            <person name="Yoon H.S."/>
        </authorList>
    </citation>
    <scope>NUCLEOTIDE SEQUENCE</scope>
</reference>
<dbReference type="AlphaFoldDB" id="A0A7H0WB88"/>
<protein>
    <submittedName>
        <fullName evidence="4">30S ribosomal protein S11</fullName>
    </submittedName>
</protein>
<keyword evidence="2 4" id="KW-0689">Ribosomal protein</keyword>
<dbReference type="GO" id="GO:0005840">
    <property type="term" value="C:ribosome"/>
    <property type="evidence" value="ECO:0007669"/>
    <property type="project" value="UniProtKB-KW"/>
</dbReference>
<sequence length="125" mass="13622">MLLQQENHNTMEYQAVINVHLSYNNTIVTLCTPCGIVIDWASGGSIGFKGSRRASSSAASAAVRNIAETCVTKRLRNVSVRFEGVGKGRSGVLSGLDKNKLKVINLVDTTHFPHNGCRPPSRRRL</sequence>
<name>A0A7H0WB88_9RHOD</name>
<evidence type="ECO:0000256" key="3">
    <source>
        <dbReference type="ARBA" id="ARBA00023274"/>
    </source>
</evidence>
<gene>
    <name evidence="4" type="primary">rps11</name>
    <name evidence="4" type="ORF">CDCH_SybilCave_022</name>
</gene>
<dbReference type="PANTHER" id="PTHR11759">
    <property type="entry name" value="40S RIBOSOMAL PROTEIN S14/30S RIBOSOMAL PROTEIN S11"/>
    <property type="match status" value="1"/>
</dbReference>
<accession>A0A7H0WB88</accession>
<evidence type="ECO:0000256" key="2">
    <source>
        <dbReference type="ARBA" id="ARBA00022980"/>
    </source>
</evidence>
<organism evidence="4">
    <name type="scientific">Cavernulicola chilensis</name>
    <dbReference type="NCBI Taxonomy" id="3028028"/>
    <lineage>
        <taxon>Eukaryota</taxon>
        <taxon>Rhodophyta</taxon>
        <taxon>Bangiophyceae</taxon>
        <taxon>Cavernulicolales</taxon>
        <taxon>Cavernulicolaceae</taxon>
        <taxon>Cavernulicola</taxon>
    </lineage>
</organism>
<dbReference type="InterPro" id="IPR001971">
    <property type="entry name" value="Ribosomal_uS11"/>
</dbReference>
<dbReference type="EMBL" id="MT270117">
    <property type="protein sequence ID" value="QNR39817.1"/>
    <property type="molecule type" value="Genomic_DNA"/>
</dbReference>
<dbReference type="PIRSF" id="PIRSF002131">
    <property type="entry name" value="Ribosomal_S11"/>
    <property type="match status" value="1"/>
</dbReference>
<dbReference type="GO" id="GO:0006412">
    <property type="term" value="P:translation"/>
    <property type="evidence" value="ECO:0007669"/>
    <property type="project" value="InterPro"/>
</dbReference>
<keyword evidence="4" id="KW-0496">Mitochondrion</keyword>
<dbReference type="Pfam" id="PF00411">
    <property type="entry name" value="Ribosomal_S11"/>
    <property type="match status" value="1"/>
</dbReference>
<dbReference type="Gene3D" id="3.30.420.80">
    <property type="entry name" value="Ribosomal protein S11"/>
    <property type="match status" value="1"/>
</dbReference>
<dbReference type="GeneID" id="63062117"/>
<evidence type="ECO:0000256" key="1">
    <source>
        <dbReference type="ARBA" id="ARBA00006194"/>
    </source>
</evidence>
<dbReference type="GO" id="GO:0003735">
    <property type="term" value="F:structural constituent of ribosome"/>
    <property type="evidence" value="ECO:0007669"/>
    <property type="project" value="InterPro"/>
</dbReference>
<proteinExistence type="inferred from homology"/>